<dbReference type="InterPro" id="IPR028211">
    <property type="entry name" value="Ntr2"/>
</dbReference>
<keyword evidence="2" id="KW-0539">Nucleus</keyword>
<evidence type="ECO:0000313" key="5">
    <source>
        <dbReference type="Proteomes" id="UP001164743"/>
    </source>
</evidence>
<gene>
    <name evidence="4" type="ORF">PtA15_15A386</name>
</gene>
<reference evidence="4" key="1">
    <citation type="submission" date="2022-10" db="EMBL/GenBank/DDBJ databases">
        <title>Puccinia triticina Genome sequencing and assembly.</title>
        <authorList>
            <person name="Li C."/>
        </authorList>
    </citation>
    <scope>NUCLEOTIDE SEQUENCE</scope>
    <source>
        <strain evidence="4">Pt15</strain>
    </source>
</reference>
<feature type="compositionally biased region" description="Acidic residues" evidence="3">
    <location>
        <begin position="573"/>
        <end position="582"/>
    </location>
</feature>
<comment type="subcellular location">
    <subcellularLocation>
        <location evidence="1">Nucleus</location>
    </subcellularLocation>
</comment>
<feature type="compositionally biased region" description="Low complexity" evidence="3">
    <location>
        <begin position="583"/>
        <end position="594"/>
    </location>
</feature>
<accession>A0ABY7D5X5</accession>
<evidence type="ECO:0000256" key="3">
    <source>
        <dbReference type="SAM" id="MobiDB-lite"/>
    </source>
</evidence>
<dbReference type="InterPro" id="IPR012890">
    <property type="entry name" value="GCFC2-like"/>
</dbReference>
<feature type="region of interest" description="Disordered" evidence="3">
    <location>
        <begin position="505"/>
        <end position="594"/>
    </location>
</feature>
<feature type="region of interest" description="Disordered" evidence="3">
    <location>
        <begin position="38"/>
        <end position="166"/>
    </location>
</feature>
<dbReference type="PANTHER" id="PTHR12214:SF0">
    <property type="entry name" value="LD29489P"/>
    <property type="match status" value="1"/>
</dbReference>
<evidence type="ECO:0008006" key="6">
    <source>
        <dbReference type="Google" id="ProtNLM"/>
    </source>
</evidence>
<evidence type="ECO:0000256" key="2">
    <source>
        <dbReference type="ARBA" id="ARBA00023242"/>
    </source>
</evidence>
<organism evidence="4 5">
    <name type="scientific">Puccinia triticina</name>
    <dbReference type="NCBI Taxonomy" id="208348"/>
    <lineage>
        <taxon>Eukaryota</taxon>
        <taxon>Fungi</taxon>
        <taxon>Dikarya</taxon>
        <taxon>Basidiomycota</taxon>
        <taxon>Pucciniomycotina</taxon>
        <taxon>Pucciniomycetes</taxon>
        <taxon>Pucciniales</taxon>
        <taxon>Pucciniaceae</taxon>
        <taxon>Puccinia</taxon>
    </lineage>
</organism>
<feature type="compositionally biased region" description="Polar residues" evidence="3">
    <location>
        <begin position="96"/>
        <end position="123"/>
    </location>
</feature>
<dbReference type="Pfam" id="PF15458">
    <property type="entry name" value="NTR2"/>
    <property type="match status" value="1"/>
</dbReference>
<dbReference type="Proteomes" id="UP001164743">
    <property type="component" value="Chromosome 15A"/>
</dbReference>
<dbReference type="EMBL" id="CP110435">
    <property type="protein sequence ID" value="WAQ91993.1"/>
    <property type="molecule type" value="Genomic_DNA"/>
</dbReference>
<proteinExistence type="predicted"/>
<feature type="compositionally biased region" description="Basic and acidic residues" evidence="3">
    <location>
        <begin position="514"/>
        <end position="542"/>
    </location>
</feature>
<feature type="compositionally biased region" description="Basic residues" evidence="3">
    <location>
        <begin position="550"/>
        <end position="564"/>
    </location>
</feature>
<dbReference type="PANTHER" id="PTHR12214">
    <property type="entry name" value="GC-RICH SEQUENCE DNA-BINDING FACTOR"/>
    <property type="match status" value="1"/>
</dbReference>
<feature type="region of interest" description="Disordered" evidence="3">
    <location>
        <begin position="14"/>
        <end position="33"/>
    </location>
</feature>
<keyword evidence="5" id="KW-1185">Reference proteome</keyword>
<protein>
    <recommendedName>
        <fullName evidence="6">GCF C-terminal domain-containing protein</fullName>
    </recommendedName>
</protein>
<dbReference type="RefSeq" id="XP_053027548.1">
    <property type="nucleotide sequence ID" value="XM_053163587.1"/>
</dbReference>
<feature type="compositionally biased region" description="Low complexity" evidence="3">
    <location>
        <begin position="149"/>
        <end position="163"/>
    </location>
</feature>
<evidence type="ECO:0000256" key="1">
    <source>
        <dbReference type="ARBA" id="ARBA00004123"/>
    </source>
</evidence>
<evidence type="ECO:0000313" key="4">
    <source>
        <dbReference type="EMBL" id="WAQ91993.1"/>
    </source>
</evidence>
<sequence length="921" mass="103336">MKLLLSDCEFLYKKTNETRQPQMEEDTNDGTLVLPIFKKKKASGSSKNKDKVSLRTSSAEAIVEGEGHPQPADGSPPEDGNTVISRKSKKSILKSTPTKPKQSRLSLGSVTDESFDTLNSPKSSSRRKLARPGSHTSLNNISPDERSIESSPLSRPISESSRPTYSTAHLNELKSLTLSSLPTRSNEYAGDDDLIRSKFADHHALDDEDISFVSSNESIHIPTSNFINSAKERRSQARKIGLTHQSSSNLLISEPSSSEDFISLSASPSSVLPFTATKNGESRLVREEDQFGEGDDEHAEFTGAKERVPLGEKAGMAAEASKKAGLEAMIMDAEVDLYEGNEEEMEWEAAQIRRGGIGSTAEKTTSERKAEVYQAAPIPEHAPITSLASVETGLINLLNLLEESVTEQTTAALQFTAEEKNLADQESELRQEVAREVQRADFFEELNNFVKEIDLFFIKKWPQLEKVEQDLISILQERAELVSKRRYEDLSDDVVLFRDGEIGVVRPSSTKPSSRADESQSSKPEQESEVDELGRSRPELDISPHAPSRTSRRHDRAQRRKRRITAASAERAVEEEDDEGFSTDDSLSPADSSDLVSASRSLHDSSRAILVDITNPVFLSPTHQGSIADRFLNWRSKYPEEYGNAFGNLALVQAWEFWVRVEIVTGLNIWGLREWVESEDKRGIEKWEWMRGLEKYEHAVQSGSQADSQTDNQESVIAAMISTVVIPLLLPIIKSSYDPFSTRATTKSLQLAEQVSYVLETEGNPTYDKFIKCFLDRFRSSIHDLKRLVGSPRELSDKLRSQVGVEGIQARKRFLNKSFKLFKQGIRWRGFFNKNYWIDADQEDELGDLGQLDRIRHNNLPLDFKYILVHHLLEQVISPILFISWETGGQEISHKIIAACPDNFLPDDLLTMLKNGHYPST</sequence>
<name>A0ABY7D5X5_9BASI</name>
<dbReference type="GeneID" id="77804482"/>